<comment type="caution">
    <text evidence="17">The sequence shown here is derived from an EMBL/GenBank/DDBJ whole genome shotgun (WGS) entry which is preliminary data.</text>
</comment>
<feature type="repeat" description="ANK" evidence="16">
    <location>
        <begin position="940"/>
        <end position="972"/>
    </location>
</feature>
<evidence type="ECO:0000256" key="5">
    <source>
        <dbReference type="ARBA" id="ARBA00022537"/>
    </source>
</evidence>
<dbReference type="Proteomes" id="UP000827092">
    <property type="component" value="Unassembled WGS sequence"/>
</dbReference>
<dbReference type="PROSITE" id="PS50088">
    <property type="entry name" value="ANK_REPEAT"/>
    <property type="match status" value="23"/>
</dbReference>
<feature type="repeat" description="ANK" evidence="16">
    <location>
        <begin position="1273"/>
        <end position="1302"/>
    </location>
</feature>
<feature type="repeat" description="ANK" evidence="16">
    <location>
        <begin position="1105"/>
        <end position="1137"/>
    </location>
</feature>
<evidence type="ECO:0000256" key="7">
    <source>
        <dbReference type="ARBA" id="ARBA00022699"/>
    </source>
</evidence>
<feature type="repeat" description="ANK" evidence="16">
    <location>
        <begin position="1006"/>
        <end position="1038"/>
    </location>
</feature>
<feature type="repeat" description="ANK" evidence="16">
    <location>
        <begin position="1392"/>
        <end position="1424"/>
    </location>
</feature>
<keyword evidence="3" id="KW-0268">Exocytosis</keyword>
<evidence type="ECO:0000256" key="15">
    <source>
        <dbReference type="ARBA" id="ARBA00049811"/>
    </source>
</evidence>
<keyword evidence="11" id="KW-0472">Membrane</keyword>
<dbReference type="GO" id="GO:0044218">
    <property type="term" value="C:other organism cell membrane"/>
    <property type="evidence" value="ECO:0007669"/>
    <property type="project" value="UniProtKB-KW"/>
</dbReference>
<feature type="repeat" description="ANK" evidence="16">
    <location>
        <begin position="1521"/>
        <end position="1553"/>
    </location>
</feature>
<dbReference type="PROSITE" id="PS50297">
    <property type="entry name" value="ANK_REP_REGION"/>
    <property type="match status" value="22"/>
</dbReference>
<organism evidence="17 18">
    <name type="scientific">Oedothorax gibbosus</name>
    <dbReference type="NCBI Taxonomy" id="931172"/>
    <lineage>
        <taxon>Eukaryota</taxon>
        <taxon>Metazoa</taxon>
        <taxon>Ecdysozoa</taxon>
        <taxon>Arthropoda</taxon>
        <taxon>Chelicerata</taxon>
        <taxon>Arachnida</taxon>
        <taxon>Araneae</taxon>
        <taxon>Araneomorphae</taxon>
        <taxon>Entelegynae</taxon>
        <taxon>Araneoidea</taxon>
        <taxon>Linyphiidae</taxon>
        <taxon>Erigoninae</taxon>
        <taxon>Oedothorax</taxon>
    </lineage>
</organism>
<evidence type="ECO:0000256" key="8">
    <source>
        <dbReference type="ARBA" id="ARBA00022737"/>
    </source>
</evidence>
<dbReference type="EMBL" id="JAFNEN010000113">
    <property type="protein sequence ID" value="KAG8193895.1"/>
    <property type="molecule type" value="Genomic_DNA"/>
</dbReference>
<dbReference type="InterPro" id="IPR011990">
    <property type="entry name" value="TPR-like_helical_dom_sf"/>
</dbReference>
<dbReference type="Gene3D" id="1.25.40.20">
    <property type="entry name" value="Ankyrin repeat-containing domain"/>
    <property type="match status" value="11"/>
</dbReference>
<feature type="repeat" description="ANK" evidence="16">
    <location>
        <begin position="1621"/>
        <end position="1653"/>
    </location>
</feature>
<accession>A0AAV6VDC7</accession>
<dbReference type="Pfam" id="PF12796">
    <property type="entry name" value="Ank_2"/>
    <property type="match status" value="10"/>
</dbReference>
<evidence type="ECO:0000256" key="10">
    <source>
        <dbReference type="ARBA" id="ARBA00023043"/>
    </source>
</evidence>
<keyword evidence="9" id="KW-0638">Presynaptic neurotoxin</keyword>
<feature type="repeat" description="ANK" evidence="16">
    <location>
        <begin position="1455"/>
        <end position="1487"/>
    </location>
</feature>
<evidence type="ECO:0000256" key="1">
    <source>
        <dbReference type="ARBA" id="ARBA00004175"/>
    </source>
</evidence>
<feature type="repeat" description="ANK" evidence="16">
    <location>
        <begin position="1237"/>
        <end position="1269"/>
    </location>
</feature>
<feature type="repeat" description="ANK" evidence="16">
    <location>
        <begin position="907"/>
        <end position="939"/>
    </location>
</feature>
<dbReference type="GO" id="GO:0005576">
    <property type="term" value="C:extracellular region"/>
    <property type="evidence" value="ECO:0007669"/>
    <property type="project" value="UniProtKB-SubCell"/>
</dbReference>
<evidence type="ECO:0000256" key="9">
    <source>
        <dbReference type="ARBA" id="ARBA00023028"/>
    </source>
</evidence>
<dbReference type="SUPFAM" id="SSF48452">
    <property type="entry name" value="TPR-like"/>
    <property type="match status" value="2"/>
</dbReference>
<sequence>MSKSSMWLPDLLNCSDKAKAKFKKKFENYDDASVKEMYLAVFDKIWQVAVSGDVNNLKSLNWYLDYILSAKKEENICDYFSASRSDSASIDNLVILVCKHNHADLLDYLFSEECKILLNLTVKLEVLSLTPMNRDEEQHDAIYYAVRSNNIQLLNILIHKWPNNYFDEHKEELDELLSSAYVELQLKNVILIDEMQGFVENLLINLRFFHSSNSKPIFSIQLINSRIEVLTENIEKLKLSSTCRVDERDVFLLKFIARNIYILKRQLKCTYSTLPWEEIEFCLIAFISLHTTDEGINLIYSSVLNKSKILTYLTQFSCCLNKDFNDIKYFEIKKLAIYPQMQRDAIVKSIATIAPVFDQLYDDYKSIRDVHSLETVKKYIELSLSADSNNKEGQLVIVRTLQVCGEYFKNTVESPKLSSLTCDMLLSLLPGNTRQAIIDLRNSLSHSYSLGKRLEIEENGDMAFFKNVQNDVKKISVAVTEILLKTKIAVIKGFLQRINECDDPEDVKENIAVLCGIKMENIFKEAISLNVSDEITEVENLVKELSNEKSSMTHYETQLLDEIKHIIAIEKNTFQKVKTNYVSIQLHCSSYLKQILKFNVDNKRGMRAIKSETRSILQNLSTEIDSQSLKKIVLNSSKLSSCISSNMDIKRQEKLRKLSFKVFLLLETQLGNVKWLTELRDKLDCEKYPYSSSCEYNNLVKEKEMEHLLSKASSLEETLSKSGFDSNLTYKIGKNSQAVIDMLLLDIMSILEDSNKNLSNNLLFLDENCPVLVGRSLRNHLAHGNALFDILQNKSSVAVAINAKKIISENVIQQKKKIGKLTSNDPLKVKNKCEHELNILDIQVSMFDALVNGSFDGLKRSIKEGADVQARNLHLWTSLHFASQGGNVEIGTFLLDQNLDVNEIDKKGQTPIHIASAFGQEAMVRLLLKNNADVHIKDAYLETALHLAAENGHTGVIKLLLKNNASTNSFDVFDCTPNHYAIIHNHREAVEILLEKQDIDASVMLGGFTSLHMAAENDHLELVNYLIKRNANVNAITHQLETPLHTSSLHGYLEVVKALITAGAQINIKTNEGGTPLIYAVEQNHKEVAELLLDKGAEVNAVDNLNFTPLNFAASNGNIGIIELLLERKGDINHKTKHGITPLYLAAQNGHLKTVQFLLKKNASFQDEDQNGYSVLHIASCNGHTDIVKLLIEAGAKVNANNFLQRTPLHLASVYNKLEVVKTLIHQGADIECKDKYGSTAIHLSCQWEHQSIVEHLILNGANINAKNKIITTPLFIAIASGNVSIVRLLIKAGADVNFVTDFGVTALHMSSLTGNLEILDLFLQCKLKVNVKCSQGLTPLHLAVQSNNRKMVRKLINSGANINATVISGVKLYATIIREANLDATDDPTFLSYTPLHFAVRHNYKEIVIDLLKLGADTSIGYPLLDSICCNLSDISQILINSDKCNINSKEKISGTTALHFAAVQGQEKIVNTLLIKGADINATNIKKMTALHLAASEGHNDVVKALLKHKAKLNVRTTDVCTPLYCAAMFDHPKVVETLLKGGANPNLFDLENSTVLEMSVSENKLRIVKILLKHGTFNVNAKGNGDFTLLHIAAQGGALEITKLLVDNSADMHAKNRSGTKPIHLAAREGHLNIVKFYLEKKMKLDDLGAFRLSLLHYAVFINKPSQMKVVKYLINKKININLSDKSGIKPLHLAASFGCCDTICILIDNGAHFNALIPNTNGSYSALKIAQMNNHTQAAKLLAVTEKLFDAVKQNNISETKKNIKEGALLNAKSVAEVTPLHFACWKGYTDIVKILLENKACPNVEGKNGFTPLHYACKFSHLSIVKLLLLHKARFNLLSNKKTPLDFATLPEITKLLSFILESFTSVQNGDTEVISKLNSIKDKDFLKIVMNARNKDNKTLVLAGIHSNFPKINKLKQVLQDDMAIAVKVAHGLCSQERYEKALVLFKSVFEARKDLLGMDHPDTLTMQLEIGETLCKQQKYKEALNVCEAVCQKQKEVLGEQNADTLKTKGLIALILHRQGKNAEALALYKDLVPKLIELLGPHQSDVLDMKSEMALVLCDLCNFEEALALNNETLKILAKLHGLNHPKTLDVQNNTAMVLLKQGKEAKALKLFKTVYEARKKVLGPNHSDTLTTSQWIELITTLMKRFGNVDAINLTFGPQINALLEGRGLDTSDSQSNSANILLKFSTK</sequence>
<evidence type="ECO:0000256" key="14">
    <source>
        <dbReference type="ARBA" id="ARBA00049715"/>
    </source>
</evidence>
<evidence type="ECO:0000313" key="17">
    <source>
        <dbReference type="EMBL" id="KAG8193895.1"/>
    </source>
</evidence>
<keyword evidence="5" id="KW-1052">Target cell membrane</keyword>
<evidence type="ECO:0000256" key="12">
    <source>
        <dbReference type="ARBA" id="ARBA00023298"/>
    </source>
</evidence>
<dbReference type="InterPro" id="IPR036770">
    <property type="entry name" value="Ankyrin_rpt-contain_sf"/>
</dbReference>
<feature type="repeat" description="ANK" evidence="16">
    <location>
        <begin position="1303"/>
        <end position="1335"/>
    </location>
</feature>
<gene>
    <name evidence="17" type="ORF">JTE90_011454</name>
</gene>
<keyword evidence="7" id="KW-0528">Neurotoxin</keyword>
<comment type="similarity">
    <text evidence="13">Belongs to the cationic peptide 01 (latrotoxin) family. 03 (alpha-latrotoxin) subfamily.</text>
</comment>
<dbReference type="PANTHER" id="PTHR24198:SF165">
    <property type="entry name" value="ANKYRIN REPEAT-CONTAINING PROTEIN-RELATED"/>
    <property type="match status" value="1"/>
</dbReference>
<evidence type="ECO:0000256" key="6">
    <source>
        <dbReference type="ARBA" id="ARBA00022656"/>
    </source>
</evidence>
<feature type="repeat" description="ANK" evidence="16">
    <location>
        <begin position="1690"/>
        <end position="1719"/>
    </location>
</feature>
<feature type="repeat" description="ANK" evidence="16">
    <location>
        <begin position="1588"/>
        <end position="1620"/>
    </location>
</feature>
<dbReference type="PRINTS" id="PR01415">
    <property type="entry name" value="ANKYRIN"/>
</dbReference>
<name>A0AAV6VDC7_9ARAC</name>
<protein>
    <recommendedName>
        <fullName evidence="15">Alpha-latrotoxin</fullName>
    </recommendedName>
</protein>
<feature type="repeat" description="ANK" evidence="16">
    <location>
        <begin position="1813"/>
        <end position="1845"/>
    </location>
</feature>
<evidence type="ECO:0000256" key="16">
    <source>
        <dbReference type="PROSITE-ProRule" id="PRU00023"/>
    </source>
</evidence>
<dbReference type="InterPro" id="IPR002110">
    <property type="entry name" value="Ankyrin_rpt"/>
</dbReference>
<dbReference type="Pfam" id="PF00023">
    <property type="entry name" value="Ank"/>
    <property type="match status" value="1"/>
</dbReference>
<evidence type="ECO:0000256" key="4">
    <source>
        <dbReference type="ARBA" id="ARBA00022525"/>
    </source>
</evidence>
<feature type="repeat" description="ANK" evidence="16">
    <location>
        <begin position="1780"/>
        <end position="1812"/>
    </location>
</feature>
<comment type="subcellular location">
    <subcellularLocation>
        <location evidence="2">Secreted</location>
    </subcellularLocation>
    <subcellularLocation>
        <location evidence="1">Target cell membrane</location>
    </subcellularLocation>
</comment>
<evidence type="ECO:0000256" key="2">
    <source>
        <dbReference type="ARBA" id="ARBA00004613"/>
    </source>
</evidence>
<evidence type="ECO:0000256" key="13">
    <source>
        <dbReference type="ARBA" id="ARBA00049657"/>
    </source>
</evidence>
<keyword evidence="12" id="KW-1053">Target membrane</keyword>
<feature type="repeat" description="ANK" evidence="16">
    <location>
        <begin position="1171"/>
        <end position="1203"/>
    </location>
</feature>
<evidence type="ECO:0000313" key="18">
    <source>
        <dbReference type="Proteomes" id="UP000827092"/>
    </source>
</evidence>
<feature type="repeat" description="ANK" evidence="16">
    <location>
        <begin position="1488"/>
        <end position="1520"/>
    </location>
</feature>
<dbReference type="GO" id="GO:0044231">
    <property type="term" value="C:host cell presynaptic membrane"/>
    <property type="evidence" value="ECO:0007669"/>
    <property type="project" value="UniProtKB-KW"/>
</dbReference>
<dbReference type="Pfam" id="PF13424">
    <property type="entry name" value="TPR_12"/>
    <property type="match status" value="2"/>
</dbReference>
<dbReference type="GO" id="GO:0090729">
    <property type="term" value="F:toxin activity"/>
    <property type="evidence" value="ECO:0007669"/>
    <property type="project" value="UniProtKB-KW"/>
</dbReference>
<keyword evidence="10 16" id="KW-0040">ANK repeat</keyword>
<evidence type="ECO:0000256" key="11">
    <source>
        <dbReference type="ARBA" id="ARBA00023136"/>
    </source>
</evidence>
<dbReference type="SUPFAM" id="SSF48403">
    <property type="entry name" value="Ankyrin repeat"/>
    <property type="match status" value="4"/>
</dbReference>
<feature type="repeat" description="ANK" evidence="16">
    <location>
        <begin position="1039"/>
        <end position="1071"/>
    </location>
</feature>
<evidence type="ECO:0000256" key="3">
    <source>
        <dbReference type="ARBA" id="ARBA00022483"/>
    </source>
</evidence>
<feature type="repeat" description="ANK" evidence="16">
    <location>
        <begin position="1336"/>
        <end position="1368"/>
    </location>
</feature>
<dbReference type="GO" id="GO:0006887">
    <property type="term" value="P:exocytosis"/>
    <property type="evidence" value="ECO:0007669"/>
    <property type="project" value="UniProtKB-KW"/>
</dbReference>
<dbReference type="Gene3D" id="1.25.40.10">
    <property type="entry name" value="Tetratricopeptide repeat domain"/>
    <property type="match status" value="2"/>
</dbReference>
<keyword evidence="8" id="KW-0677">Repeat</keyword>
<feature type="repeat" description="ANK" evidence="16">
    <location>
        <begin position="1204"/>
        <end position="1236"/>
    </location>
</feature>
<keyword evidence="6" id="KW-0800">Toxin</keyword>
<proteinExistence type="inferred from homology"/>
<reference evidence="17 18" key="1">
    <citation type="journal article" date="2022" name="Nat. Ecol. Evol.">
        <title>A masculinizing supergene underlies an exaggerated male reproductive morph in a spider.</title>
        <authorList>
            <person name="Hendrickx F."/>
            <person name="De Corte Z."/>
            <person name="Sonet G."/>
            <person name="Van Belleghem S.M."/>
            <person name="Kostlbacher S."/>
            <person name="Vangestel C."/>
        </authorList>
    </citation>
    <scope>NUCLEOTIDE SEQUENCE [LARGE SCALE GENOMIC DNA]</scope>
    <source>
        <strain evidence="17">W744_W776</strain>
    </source>
</reference>
<keyword evidence="4" id="KW-0964">Secreted</keyword>
<feature type="repeat" description="ANK" evidence="16">
    <location>
        <begin position="874"/>
        <end position="906"/>
    </location>
</feature>
<keyword evidence="18" id="KW-1185">Reference proteome</keyword>
<feature type="repeat" description="ANK" evidence="16">
    <location>
        <begin position="1072"/>
        <end position="1104"/>
    </location>
</feature>
<comment type="subunit">
    <text evidence="14">Homotetramer in membranes.</text>
</comment>
<feature type="repeat" description="ANK" evidence="16">
    <location>
        <begin position="1138"/>
        <end position="1170"/>
    </location>
</feature>
<dbReference type="PANTHER" id="PTHR24198">
    <property type="entry name" value="ANKYRIN REPEAT AND PROTEIN KINASE DOMAIN-CONTAINING PROTEIN"/>
    <property type="match status" value="1"/>
</dbReference>
<dbReference type="SMART" id="SM00248">
    <property type="entry name" value="ANK"/>
    <property type="match status" value="28"/>
</dbReference>